<dbReference type="Pfam" id="PF13439">
    <property type="entry name" value="Glyco_transf_4"/>
    <property type="match status" value="1"/>
</dbReference>
<sequence>MNVLHTIYHGTVGGGETHLLNLIEHLNEAEFKSVVITFSEGLLSEKLKSLGIKCYVVPAHSRLDLSVWRQVSKIARAENIDLINAHGTKACLNSFWTSRRLNIPLVYRIQNWAFHPHRKWLKRSLGVVMERLLVRQANLNISVSLNNDKIGRELLSIPNSVIIPNGVDTIKFNHRTKGSINRRDLQIPRNRTLYGFIARFCDQKDPLTLVKGFKQALNADRNLHLLMVGEGELKKECLDTIKDLKIESHVTYIPFVENVEEILSMLDVYCLPSKWEDLPIGILEAMAMKKVVIATPVDGIVEIIANEVNGLLVPTGCENSWKDAILRLHTHPELRKEFSDRARLIVEAHHDIQSSALKVAQMYRKLNQNHHNRKTSILGEVSYP</sequence>
<accession>G8R227</accession>
<dbReference type="KEGG" id="oho:Oweho_0764"/>
<proteinExistence type="predicted"/>
<dbReference type="STRING" id="926562.Oweho_0764"/>
<dbReference type="AlphaFoldDB" id="G8R227"/>
<evidence type="ECO:0000259" key="2">
    <source>
        <dbReference type="Pfam" id="PF13439"/>
    </source>
</evidence>
<dbReference type="GO" id="GO:0016757">
    <property type="term" value="F:glycosyltransferase activity"/>
    <property type="evidence" value="ECO:0007669"/>
    <property type="project" value="InterPro"/>
</dbReference>
<feature type="domain" description="Glycosyltransferase subfamily 4-like N-terminal" evidence="2">
    <location>
        <begin position="12"/>
        <end position="169"/>
    </location>
</feature>
<dbReference type="OrthoDB" id="1522162at2"/>
<dbReference type="InterPro" id="IPR028098">
    <property type="entry name" value="Glyco_trans_4-like_N"/>
</dbReference>
<dbReference type="Pfam" id="PF00534">
    <property type="entry name" value="Glycos_transf_1"/>
    <property type="match status" value="1"/>
</dbReference>
<name>G8R227_OWEHD</name>
<dbReference type="RefSeq" id="WP_014201138.1">
    <property type="nucleotide sequence ID" value="NC_016599.1"/>
</dbReference>
<dbReference type="PANTHER" id="PTHR12526">
    <property type="entry name" value="GLYCOSYLTRANSFERASE"/>
    <property type="match status" value="1"/>
</dbReference>
<dbReference type="Gene3D" id="3.40.50.2000">
    <property type="entry name" value="Glycogen Phosphorylase B"/>
    <property type="match status" value="2"/>
</dbReference>
<dbReference type="HOGENOM" id="CLU_009583_0_3_10"/>
<dbReference type="Proteomes" id="UP000005631">
    <property type="component" value="Chromosome"/>
</dbReference>
<evidence type="ECO:0000313" key="3">
    <source>
        <dbReference type="EMBL" id="AEV31777.1"/>
    </source>
</evidence>
<keyword evidence="4" id="KW-1185">Reference proteome</keyword>
<organism evidence="3 4">
    <name type="scientific">Owenweeksia hongkongensis (strain DSM 17368 / CIP 108786 / JCM 12287 / NRRL B-23963 / UST20020801)</name>
    <dbReference type="NCBI Taxonomy" id="926562"/>
    <lineage>
        <taxon>Bacteria</taxon>
        <taxon>Pseudomonadati</taxon>
        <taxon>Bacteroidota</taxon>
        <taxon>Flavobacteriia</taxon>
        <taxon>Flavobacteriales</taxon>
        <taxon>Owenweeksiaceae</taxon>
        <taxon>Owenweeksia</taxon>
    </lineage>
</organism>
<dbReference type="InterPro" id="IPR001296">
    <property type="entry name" value="Glyco_trans_1"/>
</dbReference>
<evidence type="ECO:0000313" key="4">
    <source>
        <dbReference type="Proteomes" id="UP000005631"/>
    </source>
</evidence>
<protein>
    <submittedName>
        <fullName evidence="3">Glycosyltransferase</fullName>
    </submittedName>
</protein>
<dbReference type="eggNOG" id="COG0438">
    <property type="taxonomic scope" value="Bacteria"/>
</dbReference>
<evidence type="ECO:0000259" key="1">
    <source>
        <dbReference type="Pfam" id="PF00534"/>
    </source>
</evidence>
<feature type="domain" description="Glycosyl transferase family 1" evidence="1">
    <location>
        <begin position="181"/>
        <end position="343"/>
    </location>
</feature>
<keyword evidence="3" id="KW-0808">Transferase</keyword>
<dbReference type="SUPFAM" id="SSF53756">
    <property type="entry name" value="UDP-Glycosyltransferase/glycogen phosphorylase"/>
    <property type="match status" value="1"/>
</dbReference>
<gene>
    <name evidence="3" type="ordered locus">Oweho_0764</name>
</gene>
<dbReference type="EMBL" id="CP003156">
    <property type="protein sequence ID" value="AEV31777.1"/>
    <property type="molecule type" value="Genomic_DNA"/>
</dbReference>
<reference evidence="3 4" key="1">
    <citation type="journal article" date="2012" name="Stand. Genomic Sci.">
        <title>Genome sequence of the orange-pigmented seawater bacterium Owenweeksia hongkongensis type strain (UST20020801(T)).</title>
        <authorList>
            <person name="Riedel T."/>
            <person name="Held B."/>
            <person name="Nolan M."/>
            <person name="Lucas S."/>
            <person name="Lapidus A."/>
            <person name="Tice H."/>
            <person name="Del Rio T.G."/>
            <person name="Cheng J.F."/>
            <person name="Han C."/>
            <person name="Tapia R."/>
            <person name="Goodwin L.A."/>
            <person name="Pitluck S."/>
            <person name="Liolios K."/>
            <person name="Mavromatis K."/>
            <person name="Pagani I."/>
            <person name="Ivanova N."/>
            <person name="Mikhailova N."/>
            <person name="Pati A."/>
            <person name="Chen A."/>
            <person name="Palaniappan K."/>
            <person name="Rohde M."/>
            <person name="Tindall B.J."/>
            <person name="Detter J.C."/>
            <person name="Goker M."/>
            <person name="Woyke T."/>
            <person name="Bristow J."/>
            <person name="Eisen J.A."/>
            <person name="Markowitz V."/>
            <person name="Hugenholtz P."/>
            <person name="Klenk H.P."/>
            <person name="Kyrpides N.C."/>
        </authorList>
    </citation>
    <scope>NUCLEOTIDE SEQUENCE</scope>
    <source>
        <strain evidence="4">DSM 17368 / JCM 12287 / NRRL B-23963</strain>
    </source>
</reference>